<evidence type="ECO:0000313" key="2">
    <source>
        <dbReference type="EMBL" id="RYP09811.1"/>
    </source>
</evidence>
<keyword evidence="3" id="KW-1185">Reference proteome</keyword>
<name>A0A4Q4TR56_9PEZI</name>
<feature type="compositionally biased region" description="Basic and acidic residues" evidence="1">
    <location>
        <begin position="152"/>
        <end position="168"/>
    </location>
</feature>
<organism evidence="2 3">
    <name type="scientific">Monosporascus ibericus</name>
    <dbReference type="NCBI Taxonomy" id="155417"/>
    <lineage>
        <taxon>Eukaryota</taxon>
        <taxon>Fungi</taxon>
        <taxon>Dikarya</taxon>
        <taxon>Ascomycota</taxon>
        <taxon>Pezizomycotina</taxon>
        <taxon>Sordariomycetes</taxon>
        <taxon>Xylariomycetidae</taxon>
        <taxon>Xylariales</taxon>
        <taxon>Xylariales incertae sedis</taxon>
        <taxon>Monosporascus</taxon>
    </lineage>
</organism>
<comment type="caution">
    <text evidence="2">The sequence shown here is derived from an EMBL/GenBank/DDBJ whole genome shotgun (WGS) entry which is preliminary data.</text>
</comment>
<accession>A0A4Q4TR56</accession>
<dbReference type="AlphaFoldDB" id="A0A4Q4TR56"/>
<feature type="compositionally biased region" description="Gly residues" evidence="1">
    <location>
        <begin position="58"/>
        <end position="68"/>
    </location>
</feature>
<gene>
    <name evidence="2" type="ORF">DL764_001065</name>
</gene>
<evidence type="ECO:0000313" key="3">
    <source>
        <dbReference type="Proteomes" id="UP000293360"/>
    </source>
</evidence>
<feature type="region of interest" description="Disordered" evidence="1">
    <location>
        <begin position="1"/>
        <end position="70"/>
    </location>
</feature>
<dbReference type="Proteomes" id="UP000293360">
    <property type="component" value="Unassembled WGS sequence"/>
</dbReference>
<reference evidence="2 3" key="1">
    <citation type="submission" date="2018-06" db="EMBL/GenBank/DDBJ databases">
        <title>Complete Genomes of Monosporascus.</title>
        <authorList>
            <person name="Robinson A.J."/>
            <person name="Natvig D.O."/>
        </authorList>
    </citation>
    <scope>NUCLEOTIDE SEQUENCE [LARGE SCALE GENOMIC DNA]</scope>
    <source>
        <strain evidence="2 3">CBS 110550</strain>
    </source>
</reference>
<feature type="compositionally biased region" description="Basic and acidic residues" evidence="1">
    <location>
        <begin position="14"/>
        <end position="28"/>
    </location>
</feature>
<sequence>MHLGGGPPYLIPPDGRRGDGAGGERPEGAHQQAAMAHLGIAGVEDAEQEEAHSSSQPGGEGEQGGRAPLGGVSVAGAVAVTTEAAARVVHGVHGADEAGSGRGRAGYERRLETVRRDVADERHVRVRLSRVPRTPEREPPPQQCRQRQQPEGARKQRKEPEAALREEGGWEEEVSARRVPGACHLDRGS</sequence>
<protein>
    <submittedName>
        <fullName evidence="2">Uncharacterized protein</fullName>
    </submittedName>
</protein>
<dbReference type="EMBL" id="QJNU01000029">
    <property type="protein sequence ID" value="RYP09811.1"/>
    <property type="molecule type" value="Genomic_DNA"/>
</dbReference>
<feature type="region of interest" description="Disordered" evidence="1">
    <location>
        <begin position="123"/>
        <end position="189"/>
    </location>
</feature>
<evidence type="ECO:0000256" key="1">
    <source>
        <dbReference type="SAM" id="MobiDB-lite"/>
    </source>
</evidence>
<proteinExistence type="predicted"/>